<dbReference type="EC" id="2.1.1.171" evidence="3"/>
<reference evidence="3" key="1">
    <citation type="journal article" date="2015" name="Int. J. Syst. Evol. Microbiol.">
        <title>Rhizobium alvei sp. nov., isolated from a freshwater river.</title>
        <authorList>
            <person name="Sheu S.Y."/>
            <person name="Huang H.W."/>
            <person name="Young C.C."/>
            <person name="Chen W.M."/>
        </authorList>
    </citation>
    <scope>NUCLEOTIDE SEQUENCE</scope>
    <source>
        <strain evidence="3">TNR-22</strain>
    </source>
</reference>
<dbReference type="CDD" id="cd02440">
    <property type="entry name" value="AdoMet_MTases"/>
    <property type="match status" value="1"/>
</dbReference>
<keyword evidence="2 3" id="KW-0808">Transferase</keyword>
<sequence length="189" mass="20485">MRIVGGEFRGRALNGPKSNAIRPTTDRTRESLFNIISHTYPEALVGKRVIDCFAGTGAIGLEAISRGATHALFIENSVEGRALLHANIETLGLQGKTRIFRRDATDLGPAGNMPPFDLLFADPPYGKGLGEKALAAADAGGWLKEGALVVLEEEGSVDPIVGTNFKRLDERSFGDTRMHFYSYQPGQKR</sequence>
<proteinExistence type="predicted"/>
<dbReference type="InterPro" id="IPR029063">
    <property type="entry name" value="SAM-dependent_MTases_sf"/>
</dbReference>
<dbReference type="Gene3D" id="3.40.50.150">
    <property type="entry name" value="Vaccinia Virus protein VP39"/>
    <property type="match status" value="1"/>
</dbReference>
<dbReference type="InterPro" id="IPR004398">
    <property type="entry name" value="RNA_MeTrfase_RsmD"/>
</dbReference>
<evidence type="ECO:0000313" key="3">
    <source>
        <dbReference type="EMBL" id="MDO6962498.1"/>
    </source>
</evidence>
<dbReference type="Proteomes" id="UP001174932">
    <property type="component" value="Unassembled WGS sequence"/>
</dbReference>
<keyword evidence="4" id="KW-1185">Reference proteome</keyword>
<evidence type="ECO:0000256" key="2">
    <source>
        <dbReference type="ARBA" id="ARBA00022679"/>
    </source>
</evidence>
<name>A0ABT8YGN4_9HYPH</name>
<dbReference type="InterPro" id="IPR002052">
    <property type="entry name" value="DNA_methylase_N6_adenine_CS"/>
</dbReference>
<dbReference type="PANTHER" id="PTHR43542:SF1">
    <property type="entry name" value="METHYLTRANSFERASE"/>
    <property type="match status" value="1"/>
</dbReference>
<dbReference type="NCBIfam" id="TIGR00095">
    <property type="entry name" value="16S rRNA (guanine(966)-N(2))-methyltransferase RsmD"/>
    <property type="match status" value="1"/>
</dbReference>
<dbReference type="SUPFAM" id="SSF53335">
    <property type="entry name" value="S-adenosyl-L-methionine-dependent methyltransferases"/>
    <property type="match status" value="1"/>
</dbReference>
<evidence type="ECO:0000313" key="4">
    <source>
        <dbReference type="Proteomes" id="UP001174932"/>
    </source>
</evidence>
<dbReference type="EMBL" id="JAUOZU010000001">
    <property type="protein sequence ID" value="MDO6962498.1"/>
    <property type="molecule type" value="Genomic_DNA"/>
</dbReference>
<dbReference type="GO" id="GO:0052913">
    <property type="term" value="F:16S rRNA (guanine(966)-N(2))-methyltransferase activity"/>
    <property type="evidence" value="ECO:0007669"/>
    <property type="project" value="UniProtKB-EC"/>
</dbReference>
<organism evidence="3 4">
    <name type="scientific">Rhizobium alvei</name>
    <dbReference type="NCBI Taxonomy" id="1132659"/>
    <lineage>
        <taxon>Bacteria</taxon>
        <taxon>Pseudomonadati</taxon>
        <taxon>Pseudomonadota</taxon>
        <taxon>Alphaproteobacteria</taxon>
        <taxon>Hyphomicrobiales</taxon>
        <taxon>Rhizobiaceae</taxon>
        <taxon>Rhizobium/Agrobacterium group</taxon>
        <taxon>Rhizobium</taxon>
    </lineage>
</organism>
<keyword evidence="1 3" id="KW-0489">Methyltransferase</keyword>
<reference evidence="3" key="2">
    <citation type="submission" date="2023-07" db="EMBL/GenBank/DDBJ databases">
        <authorList>
            <person name="Shen H."/>
        </authorList>
    </citation>
    <scope>NUCLEOTIDE SEQUENCE</scope>
    <source>
        <strain evidence="3">TNR-22</strain>
    </source>
</reference>
<gene>
    <name evidence="3" type="primary">rsmD</name>
    <name evidence="3" type="ORF">Q4481_00935</name>
</gene>
<dbReference type="PROSITE" id="PS00092">
    <property type="entry name" value="N6_MTASE"/>
    <property type="match status" value="1"/>
</dbReference>
<protein>
    <submittedName>
        <fullName evidence="3">16S rRNA (Guanine(966)-N(2))-methyltransferase RsmD</fullName>
        <ecNumber evidence="3">2.1.1.171</ecNumber>
    </submittedName>
</protein>
<accession>A0ABT8YGN4</accession>
<dbReference type="Pfam" id="PF03602">
    <property type="entry name" value="Cons_hypoth95"/>
    <property type="match status" value="1"/>
</dbReference>
<dbReference type="RefSeq" id="WP_304374339.1">
    <property type="nucleotide sequence ID" value="NZ_JAUOZU010000001.1"/>
</dbReference>
<dbReference type="PANTHER" id="PTHR43542">
    <property type="entry name" value="METHYLTRANSFERASE"/>
    <property type="match status" value="1"/>
</dbReference>
<dbReference type="PIRSF" id="PIRSF004553">
    <property type="entry name" value="CHP00095"/>
    <property type="match status" value="1"/>
</dbReference>
<comment type="caution">
    <text evidence="3">The sequence shown here is derived from an EMBL/GenBank/DDBJ whole genome shotgun (WGS) entry which is preliminary data.</text>
</comment>
<evidence type="ECO:0000256" key="1">
    <source>
        <dbReference type="ARBA" id="ARBA00022603"/>
    </source>
</evidence>